<accession>A0A1R4HAG8</accession>
<dbReference type="Proteomes" id="UP000195667">
    <property type="component" value="Unassembled WGS sequence"/>
</dbReference>
<organism evidence="1 2">
    <name type="scientific">Crenothrix polyspora</name>
    <dbReference type="NCBI Taxonomy" id="360316"/>
    <lineage>
        <taxon>Bacteria</taxon>
        <taxon>Pseudomonadati</taxon>
        <taxon>Pseudomonadota</taxon>
        <taxon>Gammaproteobacteria</taxon>
        <taxon>Methylococcales</taxon>
        <taxon>Crenotrichaceae</taxon>
        <taxon>Crenothrix</taxon>
    </lineage>
</organism>
<protein>
    <recommendedName>
        <fullName evidence="3">DUF883 domain-containing protein</fullName>
    </recommendedName>
</protein>
<sequence length="58" mass="6221">MDNKDKAVKLAQQIANQQQDNSCCSAKSSCSYISQNPFLSLGIAVVSGFLLSRVLSGR</sequence>
<gene>
    <name evidence="1" type="ORF">CRENPOLYSF1_410007</name>
</gene>
<evidence type="ECO:0000313" key="2">
    <source>
        <dbReference type="Proteomes" id="UP000195667"/>
    </source>
</evidence>
<keyword evidence="2" id="KW-1185">Reference proteome</keyword>
<name>A0A1R4HAG8_9GAMM</name>
<reference evidence="2" key="1">
    <citation type="submission" date="2017-02" db="EMBL/GenBank/DDBJ databases">
        <authorList>
            <person name="Daims H."/>
        </authorList>
    </citation>
    <scope>NUCLEOTIDE SEQUENCE [LARGE SCALE GENOMIC DNA]</scope>
</reference>
<dbReference type="RefSeq" id="WP_176371083.1">
    <property type="nucleotide sequence ID" value="NZ_FUKI01000117.1"/>
</dbReference>
<evidence type="ECO:0000313" key="1">
    <source>
        <dbReference type="EMBL" id="SJM93213.1"/>
    </source>
</evidence>
<evidence type="ECO:0008006" key="3">
    <source>
        <dbReference type="Google" id="ProtNLM"/>
    </source>
</evidence>
<dbReference type="EMBL" id="FUKI01000117">
    <property type="protein sequence ID" value="SJM93213.1"/>
    <property type="molecule type" value="Genomic_DNA"/>
</dbReference>
<proteinExistence type="predicted"/>
<dbReference type="AlphaFoldDB" id="A0A1R4HAG8"/>